<dbReference type="InterPro" id="IPR011051">
    <property type="entry name" value="RmlC_Cupin_sf"/>
</dbReference>
<sequence length="154" mass="17509">MASASEIAAKLKLVPNPEGGLFSEPFRDTSIFLSKSHLHPQYKVDREVSTCIYFMLQSRTVSRLHRTPCAETWHFYKGEPPTIVELDEKDGKVKLTCVGPDIVDDQRVQYTVPPYVWFHQRHISGDGGVTRAEPRDPEAHYSLVRCTCAPAFQF</sequence>
<dbReference type="InterPro" id="IPR014710">
    <property type="entry name" value="RmlC-like_jellyroll"/>
</dbReference>
<feature type="domain" description="DUF985" evidence="1">
    <location>
        <begin position="6"/>
        <end position="154"/>
    </location>
</feature>
<dbReference type="PANTHER" id="PTHR33387">
    <property type="entry name" value="RMLC-LIKE JELLY ROLL FOLD PROTEIN"/>
    <property type="match status" value="1"/>
</dbReference>
<dbReference type="Proteomes" id="UP000436088">
    <property type="component" value="Unassembled WGS sequence"/>
</dbReference>
<dbReference type="CDD" id="cd06121">
    <property type="entry name" value="cupin_YML079wp"/>
    <property type="match status" value="1"/>
</dbReference>
<dbReference type="AlphaFoldDB" id="A0A6A2ZC27"/>
<dbReference type="Gene3D" id="2.60.120.10">
    <property type="entry name" value="Jelly Rolls"/>
    <property type="match status" value="1"/>
</dbReference>
<keyword evidence="3" id="KW-1185">Reference proteome</keyword>
<dbReference type="SUPFAM" id="SSF51182">
    <property type="entry name" value="RmlC-like cupins"/>
    <property type="match status" value="1"/>
</dbReference>
<name>A0A6A2ZC27_HIBSY</name>
<evidence type="ECO:0000313" key="2">
    <source>
        <dbReference type="EMBL" id="KAE8689143.1"/>
    </source>
</evidence>
<organism evidence="2 3">
    <name type="scientific">Hibiscus syriacus</name>
    <name type="common">Rose of Sharon</name>
    <dbReference type="NCBI Taxonomy" id="106335"/>
    <lineage>
        <taxon>Eukaryota</taxon>
        <taxon>Viridiplantae</taxon>
        <taxon>Streptophyta</taxon>
        <taxon>Embryophyta</taxon>
        <taxon>Tracheophyta</taxon>
        <taxon>Spermatophyta</taxon>
        <taxon>Magnoliopsida</taxon>
        <taxon>eudicotyledons</taxon>
        <taxon>Gunneridae</taxon>
        <taxon>Pentapetalae</taxon>
        <taxon>rosids</taxon>
        <taxon>malvids</taxon>
        <taxon>Malvales</taxon>
        <taxon>Malvaceae</taxon>
        <taxon>Malvoideae</taxon>
        <taxon>Hibiscus</taxon>
    </lineage>
</organism>
<evidence type="ECO:0000313" key="3">
    <source>
        <dbReference type="Proteomes" id="UP000436088"/>
    </source>
</evidence>
<dbReference type="Pfam" id="PF06172">
    <property type="entry name" value="Cupin_5"/>
    <property type="match status" value="1"/>
</dbReference>
<gene>
    <name evidence="2" type="ORF">F3Y22_tig00110940pilonHSYRG00025</name>
</gene>
<accession>A0A6A2ZC27</accession>
<dbReference type="EMBL" id="VEPZ02001172">
    <property type="protein sequence ID" value="KAE8689143.1"/>
    <property type="molecule type" value="Genomic_DNA"/>
</dbReference>
<protein>
    <submittedName>
        <fullName evidence="2">Detected protein of confused Function</fullName>
    </submittedName>
</protein>
<proteinExistence type="predicted"/>
<evidence type="ECO:0000259" key="1">
    <source>
        <dbReference type="Pfam" id="PF06172"/>
    </source>
</evidence>
<dbReference type="PANTHER" id="PTHR33387:SF3">
    <property type="entry name" value="DUF985 DOMAIN-CONTAINING PROTEIN"/>
    <property type="match status" value="1"/>
</dbReference>
<comment type="caution">
    <text evidence="2">The sequence shown here is derived from an EMBL/GenBank/DDBJ whole genome shotgun (WGS) entry which is preliminary data.</text>
</comment>
<dbReference type="OrthoDB" id="6614653at2759"/>
<reference evidence="2" key="1">
    <citation type="submission" date="2019-09" db="EMBL/GenBank/DDBJ databases">
        <title>Draft genome information of white flower Hibiscus syriacus.</title>
        <authorList>
            <person name="Kim Y.-M."/>
        </authorList>
    </citation>
    <scope>NUCLEOTIDE SEQUENCE [LARGE SCALE GENOMIC DNA]</scope>
    <source>
        <strain evidence="2">YM2019G1</strain>
    </source>
</reference>
<dbReference type="InterPro" id="IPR009327">
    <property type="entry name" value="Cupin_DUF985"/>
</dbReference>
<dbReference type="InterPro" id="IPR039935">
    <property type="entry name" value="YML079W-like"/>
</dbReference>